<dbReference type="SUPFAM" id="SSF53850">
    <property type="entry name" value="Periplasmic binding protein-like II"/>
    <property type="match status" value="1"/>
</dbReference>
<dbReference type="InterPro" id="IPR036390">
    <property type="entry name" value="WH_DNA-bd_sf"/>
</dbReference>
<organism evidence="6 7">
    <name type="scientific">Alteromonas gilva</name>
    <dbReference type="NCBI Taxonomy" id="2987522"/>
    <lineage>
        <taxon>Bacteria</taxon>
        <taxon>Pseudomonadati</taxon>
        <taxon>Pseudomonadota</taxon>
        <taxon>Gammaproteobacteria</taxon>
        <taxon>Alteromonadales</taxon>
        <taxon>Alteromonadaceae</taxon>
        <taxon>Alteromonas/Salinimonas group</taxon>
        <taxon>Alteromonas</taxon>
    </lineage>
</organism>
<dbReference type="SUPFAM" id="SSF46785">
    <property type="entry name" value="Winged helix' DNA-binding domain"/>
    <property type="match status" value="1"/>
</dbReference>
<protein>
    <submittedName>
        <fullName evidence="6">LysR substrate-binding domain-containing protein</fullName>
    </submittedName>
</protein>
<name>A0ABT5L666_9ALTE</name>
<dbReference type="PANTHER" id="PTHR30537">
    <property type="entry name" value="HTH-TYPE TRANSCRIPTIONAL REGULATOR"/>
    <property type="match status" value="1"/>
</dbReference>
<keyword evidence="3" id="KW-0238">DNA-binding</keyword>
<proteinExistence type="inferred from homology"/>
<dbReference type="Pfam" id="PF03466">
    <property type="entry name" value="LysR_substrate"/>
    <property type="match status" value="1"/>
</dbReference>
<dbReference type="Proteomes" id="UP001218788">
    <property type="component" value="Unassembled WGS sequence"/>
</dbReference>
<dbReference type="Gene3D" id="1.10.10.10">
    <property type="entry name" value="Winged helix-like DNA-binding domain superfamily/Winged helix DNA-binding domain"/>
    <property type="match status" value="1"/>
</dbReference>
<evidence type="ECO:0000256" key="1">
    <source>
        <dbReference type="ARBA" id="ARBA00009437"/>
    </source>
</evidence>
<dbReference type="InterPro" id="IPR005119">
    <property type="entry name" value="LysR_subst-bd"/>
</dbReference>
<evidence type="ECO:0000313" key="7">
    <source>
        <dbReference type="Proteomes" id="UP001218788"/>
    </source>
</evidence>
<dbReference type="PANTHER" id="PTHR30537:SF5">
    <property type="entry name" value="HTH-TYPE TRANSCRIPTIONAL ACTIVATOR TTDR-RELATED"/>
    <property type="match status" value="1"/>
</dbReference>
<keyword evidence="4" id="KW-0804">Transcription</keyword>
<evidence type="ECO:0000256" key="4">
    <source>
        <dbReference type="ARBA" id="ARBA00023163"/>
    </source>
</evidence>
<dbReference type="PROSITE" id="PS50931">
    <property type="entry name" value="HTH_LYSR"/>
    <property type="match status" value="1"/>
</dbReference>
<accession>A0ABT5L666</accession>
<dbReference type="Pfam" id="PF00126">
    <property type="entry name" value="HTH_1"/>
    <property type="match status" value="1"/>
</dbReference>
<dbReference type="InterPro" id="IPR036388">
    <property type="entry name" value="WH-like_DNA-bd_sf"/>
</dbReference>
<evidence type="ECO:0000256" key="2">
    <source>
        <dbReference type="ARBA" id="ARBA00023015"/>
    </source>
</evidence>
<evidence type="ECO:0000313" key="6">
    <source>
        <dbReference type="EMBL" id="MDC8832363.1"/>
    </source>
</evidence>
<evidence type="ECO:0000256" key="3">
    <source>
        <dbReference type="ARBA" id="ARBA00023125"/>
    </source>
</evidence>
<dbReference type="Gene3D" id="3.40.190.290">
    <property type="match status" value="1"/>
</dbReference>
<dbReference type="EMBL" id="JAQQXP010000003">
    <property type="protein sequence ID" value="MDC8832363.1"/>
    <property type="molecule type" value="Genomic_DNA"/>
</dbReference>
<dbReference type="RefSeq" id="WP_273642182.1">
    <property type="nucleotide sequence ID" value="NZ_JAQQXP010000003.1"/>
</dbReference>
<feature type="domain" description="HTH lysR-type" evidence="5">
    <location>
        <begin position="6"/>
        <end position="63"/>
    </location>
</feature>
<sequence length="304" mass="34328">MKSETIDLRLLHYFVATANTLNFTSAAAKLGIPKSKLSKSIARLESELNLSLFERSSRVVRLTEAGRLLYRRAEVLIEESSHLLDDLRTMSNSTAGRLRLAASPALGRFLSEELFPRFLQQWPDISISLKLSYEYENLFQEGLDLAFRMGKNRDDSLIERQIGAGNRVLVASPEYLLSCAPIHQPSDLLKHKSIQIFEGDRPTWVLQRGEQTEQVNLNVAFQCADFVSLVNMIKGGNGIGHLPWFVVRDNIASGELIQILPQWQSPPLPISVVYRQGYNKPARLAELLKWIDQNTHLFQLCAPG</sequence>
<dbReference type="CDD" id="cd08422">
    <property type="entry name" value="PBP2_CrgA_like"/>
    <property type="match status" value="1"/>
</dbReference>
<dbReference type="InterPro" id="IPR000847">
    <property type="entry name" value="LysR_HTH_N"/>
</dbReference>
<dbReference type="PRINTS" id="PR00039">
    <property type="entry name" value="HTHLYSR"/>
</dbReference>
<dbReference type="InterPro" id="IPR058163">
    <property type="entry name" value="LysR-type_TF_proteobact-type"/>
</dbReference>
<comment type="similarity">
    <text evidence="1">Belongs to the LysR transcriptional regulatory family.</text>
</comment>
<gene>
    <name evidence="6" type="ORF">OIK42_16530</name>
</gene>
<evidence type="ECO:0000259" key="5">
    <source>
        <dbReference type="PROSITE" id="PS50931"/>
    </source>
</evidence>
<keyword evidence="7" id="KW-1185">Reference proteome</keyword>
<reference evidence="6 7" key="1">
    <citation type="submission" date="2022-10" db="EMBL/GenBank/DDBJ databases">
        <title>Alteromonas sp. chi3 Genome sequencing.</title>
        <authorList>
            <person name="Park S."/>
        </authorList>
    </citation>
    <scope>NUCLEOTIDE SEQUENCE [LARGE SCALE GENOMIC DNA]</scope>
    <source>
        <strain evidence="7">chi3</strain>
    </source>
</reference>
<comment type="caution">
    <text evidence="6">The sequence shown here is derived from an EMBL/GenBank/DDBJ whole genome shotgun (WGS) entry which is preliminary data.</text>
</comment>
<keyword evidence="2" id="KW-0805">Transcription regulation</keyword>